<evidence type="ECO:0000313" key="2">
    <source>
        <dbReference type="EMBL" id="QPC67845.1"/>
    </source>
</evidence>
<dbReference type="Proteomes" id="UP000663297">
    <property type="component" value="Chromosome 4"/>
</dbReference>
<sequence>MTSSSITITTPSLAGLPIELVLKIAIYESWFKSYVNALRIEAGFLWDSLAQPETSTLSPSA</sequence>
<organism evidence="1 3">
    <name type="scientific">Fusarium culmorum</name>
    <dbReference type="NCBI Taxonomy" id="5516"/>
    <lineage>
        <taxon>Eukaryota</taxon>
        <taxon>Fungi</taxon>
        <taxon>Dikarya</taxon>
        <taxon>Ascomycota</taxon>
        <taxon>Pezizomycotina</taxon>
        <taxon>Sordariomycetes</taxon>
        <taxon>Hypocreomycetidae</taxon>
        <taxon>Hypocreales</taxon>
        <taxon>Nectriaceae</taxon>
        <taxon>Fusarium</taxon>
    </lineage>
</organism>
<accession>A0A2T4H9K0</accession>
<gene>
    <name evidence="1" type="ORF">FCULG_00005029</name>
    <name evidence="2" type="ORF">HYE67_010076</name>
</gene>
<evidence type="ECO:0000313" key="3">
    <source>
        <dbReference type="Proteomes" id="UP000241587"/>
    </source>
</evidence>
<keyword evidence="3" id="KW-1185">Reference proteome</keyword>
<reference evidence="1 3" key="1">
    <citation type="submission" date="2018-02" db="EMBL/GenBank/DDBJ databases">
        <title>Fusarium culmorum secondary metabolites in fungal-bacterial-plant interactions.</title>
        <authorList>
            <person name="Schmidt R."/>
        </authorList>
    </citation>
    <scope>NUCLEOTIDE SEQUENCE [LARGE SCALE GENOMIC DNA]</scope>
    <source>
        <strain evidence="1 3">PV</strain>
    </source>
</reference>
<reference evidence="2" key="2">
    <citation type="submission" date="2020-11" db="EMBL/GenBank/DDBJ databases">
        <title>The chromosome-scale genome resource for two endophytic Fusarium species: F. culmorum and F. pseudograminearum.</title>
        <authorList>
            <person name="Yuan Z."/>
        </authorList>
    </citation>
    <scope>NUCLEOTIDE SEQUENCE</scope>
    <source>
        <strain evidence="2">Class2-1B</strain>
    </source>
</reference>
<dbReference type="Proteomes" id="UP000241587">
    <property type="component" value="Unassembled WGS sequence"/>
</dbReference>
<proteinExistence type="predicted"/>
<dbReference type="EMBL" id="CP064750">
    <property type="protein sequence ID" value="QPC67845.1"/>
    <property type="molecule type" value="Genomic_DNA"/>
</dbReference>
<evidence type="ECO:0000313" key="1">
    <source>
        <dbReference type="EMBL" id="PTD12483.1"/>
    </source>
</evidence>
<protein>
    <submittedName>
        <fullName evidence="1">Uncharacterized protein</fullName>
    </submittedName>
</protein>
<dbReference type="EMBL" id="PVEM01000001">
    <property type="protein sequence ID" value="PTD12483.1"/>
    <property type="molecule type" value="Genomic_DNA"/>
</dbReference>
<dbReference type="AlphaFoldDB" id="A0A2T4H9K0"/>
<name>A0A2T4H9K0_FUSCU</name>